<accession>A0A0K1P9N5</accession>
<dbReference type="PANTHER" id="PTHR30070:SF1">
    <property type="entry name" value="CYTOCHROME C BIOGENESIS B-RELATED"/>
    <property type="match status" value="1"/>
</dbReference>
<keyword evidence="14" id="KW-1185">Reference proteome</keyword>
<dbReference type="GO" id="GO:0017004">
    <property type="term" value="P:cytochrome complex assembly"/>
    <property type="evidence" value="ECO:0007669"/>
    <property type="project" value="UniProtKB-KW"/>
</dbReference>
<dbReference type="AlphaFoldDB" id="A0A0K1P9N5"/>
<evidence type="ECO:0000256" key="2">
    <source>
        <dbReference type="ARBA" id="ARBA00004429"/>
    </source>
</evidence>
<evidence type="ECO:0000256" key="1">
    <source>
        <dbReference type="ARBA" id="ARBA00002442"/>
    </source>
</evidence>
<evidence type="ECO:0000256" key="3">
    <source>
        <dbReference type="ARBA" id="ARBA00010544"/>
    </source>
</evidence>
<dbReference type="PIRSF" id="PIRSF002764">
    <property type="entry name" value="CcmB"/>
    <property type="match status" value="1"/>
</dbReference>
<reference evidence="13 14" key="1">
    <citation type="submission" date="2015-08" db="EMBL/GenBank/DDBJ databases">
        <authorList>
            <person name="Babu N.S."/>
            <person name="Beckwith C.J."/>
            <person name="Beseler K.G."/>
            <person name="Brison A."/>
            <person name="Carone J.V."/>
            <person name="Caskin T.P."/>
            <person name="Diamond M."/>
            <person name="Durham M.E."/>
            <person name="Foxe J.M."/>
            <person name="Go M."/>
            <person name="Henderson B.A."/>
            <person name="Jones I.B."/>
            <person name="McGettigan J.A."/>
            <person name="Micheletti S.J."/>
            <person name="Nasrallah M.E."/>
            <person name="Ortiz D."/>
            <person name="Piller C.R."/>
            <person name="Privatt S.R."/>
            <person name="Schneider S.L."/>
            <person name="Sharp S."/>
            <person name="Smith T.C."/>
            <person name="Stanton J.D."/>
            <person name="Ullery H.E."/>
            <person name="Wilson R.J."/>
            <person name="Serrano M.G."/>
            <person name="Buck G."/>
            <person name="Lee V."/>
            <person name="Wang Y."/>
            <person name="Carvalho R."/>
            <person name="Voegtly L."/>
            <person name="Shi R."/>
            <person name="Duckworth R."/>
            <person name="Johnson A."/>
            <person name="Loviza R."/>
            <person name="Walstead R."/>
            <person name="Shah Z."/>
            <person name="Kiflezghi M."/>
            <person name="Wade K."/>
            <person name="Ball S.L."/>
            <person name="Bradley K.W."/>
            <person name="Asai D.J."/>
            <person name="Bowman C.A."/>
            <person name="Russell D.A."/>
            <person name="Pope W.H."/>
            <person name="Jacobs-Sera D."/>
            <person name="Hendrix R.W."/>
            <person name="Hatfull G.F."/>
        </authorList>
    </citation>
    <scope>NUCLEOTIDE SEQUENCE [LARGE SCALE GENOMIC DNA]</scope>
    <source>
        <strain evidence="13 14">DSM 27710</strain>
    </source>
</reference>
<dbReference type="KEGG" id="vin:AKJ08_0211"/>
<dbReference type="GO" id="GO:1903607">
    <property type="term" value="P:cytochrome c biosynthetic process"/>
    <property type="evidence" value="ECO:0007669"/>
    <property type="project" value="TreeGrafter"/>
</dbReference>
<dbReference type="RefSeq" id="WP_050724358.1">
    <property type="nucleotide sequence ID" value="NZ_CP012332.1"/>
</dbReference>
<keyword evidence="9" id="KW-0201">Cytochrome c-type biogenesis</keyword>
<dbReference type="PANTHER" id="PTHR30070">
    <property type="entry name" value="HEME EXPORTER PROTEIN B"/>
    <property type="match status" value="1"/>
</dbReference>
<dbReference type="InterPro" id="IPR003544">
    <property type="entry name" value="Cyt_c_biogenesis_CcmB"/>
</dbReference>
<dbReference type="STRING" id="1391653.AKJ08_0211"/>
<proteinExistence type="inferred from homology"/>
<evidence type="ECO:0000256" key="4">
    <source>
        <dbReference type="ARBA" id="ARBA00016452"/>
    </source>
</evidence>
<name>A0A0K1P9N5_9BACT</name>
<feature type="transmembrane region" description="Helical" evidence="12">
    <location>
        <begin position="46"/>
        <end position="67"/>
    </location>
</feature>
<comment type="function">
    <text evidence="1">Required for the export of heme to the periplasm for the biogenesis of c-type cytochromes.</text>
</comment>
<organism evidence="13 14">
    <name type="scientific">Vulgatibacter incomptus</name>
    <dbReference type="NCBI Taxonomy" id="1391653"/>
    <lineage>
        <taxon>Bacteria</taxon>
        <taxon>Pseudomonadati</taxon>
        <taxon>Myxococcota</taxon>
        <taxon>Myxococcia</taxon>
        <taxon>Myxococcales</taxon>
        <taxon>Cystobacterineae</taxon>
        <taxon>Vulgatibacteraceae</taxon>
        <taxon>Vulgatibacter</taxon>
    </lineage>
</organism>
<evidence type="ECO:0000256" key="10">
    <source>
        <dbReference type="ARBA" id="ARBA00022989"/>
    </source>
</evidence>
<evidence type="ECO:0000313" key="14">
    <source>
        <dbReference type="Proteomes" id="UP000055590"/>
    </source>
</evidence>
<evidence type="ECO:0000256" key="5">
    <source>
        <dbReference type="ARBA" id="ARBA00022448"/>
    </source>
</evidence>
<dbReference type="EMBL" id="CP012332">
    <property type="protein sequence ID" value="AKU89824.1"/>
    <property type="molecule type" value="Genomic_DNA"/>
</dbReference>
<comment type="similarity">
    <text evidence="3">Belongs to the CcmB/CycW/HelB family.</text>
</comment>
<feature type="transmembrane region" description="Helical" evidence="12">
    <location>
        <begin position="127"/>
        <end position="149"/>
    </location>
</feature>
<keyword evidence="6" id="KW-1003">Cell membrane</keyword>
<dbReference type="PRINTS" id="PR01414">
    <property type="entry name" value="CCMBBIOGNSIS"/>
</dbReference>
<keyword evidence="8 12" id="KW-0812">Transmembrane</keyword>
<evidence type="ECO:0000256" key="9">
    <source>
        <dbReference type="ARBA" id="ARBA00022748"/>
    </source>
</evidence>
<dbReference type="GO" id="GO:0005886">
    <property type="term" value="C:plasma membrane"/>
    <property type="evidence" value="ECO:0007669"/>
    <property type="project" value="UniProtKB-SubCell"/>
</dbReference>
<evidence type="ECO:0000256" key="8">
    <source>
        <dbReference type="ARBA" id="ARBA00022692"/>
    </source>
</evidence>
<feature type="transmembrane region" description="Helical" evidence="12">
    <location>
        <begin position="102"/>
        <end position="120"/>
    </location>
</feature>
<feature type="transmembrane region" description="Helical" evidence="12">
    <location>
        <begin position="198"/>
        <end position="219"/>
    </location>
</feature>
<comment type="subcellular location">
    <subcellularLocation>
        <location evidence="2">Cell inner membrane</location>
        <topology evidence="2">Multi-pass membrane protein</topology>
    </subcellularLocation>
</comment>
<dbReference type="Proteomes" id="UP000055590">
    <property type="component" value="Chromosome"/>
</dbReference>
<dbReference type="Pfam" id="PF03379">
    <property type="entry name" value="CcmB"/>
    <property type="match status" value="1"/>
</dbReference>
<gene>
    <name evidence="13" type="ORF">AKJ08_0211</name>
</gene>
<dbReference type="OrthoDB" id="9799895at2"/>
<keyword evidence="7" id="KW-0997">Cell inner membrane</keyword>
<keyword evidence="10 12" id="KW-1133">Transmembrane helix</keyword>
<feature type="transmembrane region" description="Helical" evidence="12">
    <location>
        <begin position="161"/>
        <end position="186"/>
    </location>
</feature>
<evidence type="ECO:0000313" key="13">
    <source>
        <dbReference type="EMBL" id="AKU89824.1"/>
    </source>
</evidence>
<sequence length="221" mass="23175">MTQLVAALRKDLLLSWRSRAQAAAVVIFGATALLLLSFAVGPDAAALRRLAGGFLWVALLFSSTLALAESFRAETEQRALEGLLLLPANAPSLFYGKALANWLQLLLVGVGLLPVLVVLYDPDVGRLPALCGILALGTAGLSAPGTLYAGMSAQVRAQQVLLPLLLFPLVVPVLLAAVKASSLLLLGDPMGQAGSWALLLLAFNGIFWPLCGLLFGHVIEE</sequence>
<evidence type="ECO:0000256" key="11">
    <source>
        <dbReference type="ARBA" id="ARBA00023136"/>
    </source>
</evidence>
<protein>
    <recommendedName>
        <fullName evidence="4">Heme exporter protein B</fullName>
    </recommendedName>
</protein>
<keyword evidence="11 12" id="KW-0472">Membrane</keyword>
<dbReference type="InterPro" id="IPR026031">
    <property type="entry name" value="Cyt_c_CcmB_bac"/>
</dbReference>
<feature type="transmembrane region" description="Helical" evidence="12">
    <location>
        <begin position="20"/>
        <end position="40"/>
    </location>
</feature>
<evidence type="ECO:0000256" key="12">
    <source>
        <dbReference type="SAM" id="Phobius"/>
    </source>
</evidence>
<keyword evidence="5" id="KW-0813">Transport</keyword>
<evidence type="ECO:0000256" key="6">
    <source>
        <dbReference type="ARBA" id="ARBA00022475"/>
    </source>
</evidence>
<dbReference type="GO" id="GO:0015232">
    <property type="term" value="F:heme transmembrane transporter activity"/>
    <property type="evidence" value="ECO:0007669"/>
    <property type="project" value="InterPro"/>
</dbReference>
<evidence type="ECO:0000256" key="7">
    <source>
        <dbReference type="ARBA" id="ARBA00022519"/>
    </source>
</evidence>